<gene>
    <name evidence="1" type="ORF">JKF63_03505</name>
</gene>
<accession>A0A836HIA1</accession>
<organism evidence="1 2">
    <name type="scientific">Porcisia hertigi</name>
    <dbReference type="NCBI Taxonomy" id="2761500"/>
    <lineage>
        <taxon>Eukaryota</taxon>
        <taxon>Discoba</taxon>
        <taxon>Euglenozoa</taxon>
        <taxon>Kinetoplastea</taxon>
        <taxon>Metakinetoplastina</taxon>
        <taxon>Trypanosomatida</taxon>
        <taxon>Trypanosomatidae</taxon>
        <taxon>Leishmaniinae</taxon>
        <taxon>Porcisia</taxon>
    </lineage>
</organism>
<dbReference type="RefSeq" id="XP_067755746.1">
    <property type="nucleotide sequence ID" value="XM_067899507.1"/>
</dbReference>
<name>A0A836HIA1_9TRYP</name>
<protein>
    <submittedName>
        <fullName evidence="1">Uncharacterized protein</fullName>
    </submittedName>
</protein>
<dbReference type="AlphaFoldDB" id="A0A836HIA1"/>
<dbReference type="GeneID" id="94289584"/>
<keyword evidence="2" id="KW-1185">Reference proteome</keyword>
<dbReference type="EMBL" id="JAFJZO010000028">
    <property type="protein sequence ID" value="KAG5500412.1"/>
    <property type="molecule type" value="Genomic_DNA"/>
</dbReference>
<dbReference type="Proteomes" id="UP000674318">
    <property type="component" value="Chromosome 28"/>
</dbReference>
<evidence type="ECO:0000313" key="2">
    <source>
        <dbReference type="Proteomes" id="UP000674318"/>
    </source>
</evidence>
<comment type="caution">
    <text evidence="1">The sequence shown here is derived from an EMBL/GenBank/DDBJ whole genome shotgun (WGS) entry which is preliminary data.</text>
</comment>
<dbReference type="OrthoDB" id="273320at2759"/>
<reference evidence="1 2" key="1">
    <citation type="submission" date="2021-02" db="EMBL/GenBank/DDBJ databases">
        <title>Porcisia hertigi Genome sequencing and assembly.</title>
        <authorList>
            <person name="Almutairi H."/>
            <person name="Gatherer D."/>
        </authorList>
    </citation>
    <scope>NUCLEOTIDE SEQUENCE [LARGE SCALE GENOMIC DNA]</scope>
    <source>
        <strain evidence="1 2">C119</strain>
    </source>
</reference>
<evidence type="ECO:0000313" key="1">
    <source>
        <dbReference type="EMBL" id="KAG5500412.1"/>
    </source>
</evidence>
<dbReference type="KEGG" id="phet:94289584"/>
<sequence>MNQLEYFLASTHEGRCDIMRYMQQLRDLDEWIEYHLAHLRAITAERVAYLTAQARKKQIGCGVRRDSTGAPGGARKRRVCDLSRTLGQPSAAGAAGTSRTRSVHDVVASSQEEYGAGSENADTVAEVHIAELQRQFMWHETCVKRHCLERETLAAELAERCSEVRLSMASRLVNFASVADVPVAELPG</sequence>
<proteinExistence type="predicted"/>